<dbReference type="EMBL" id="JASCZI010281998">
    <property type="protein sequence ID" value="MED6227500.1"/>
    <property type="molecule type" value="Genomic_DNA"/>
</dbReference>
<gene>
    <name evidence="1" type="ORF">PIB30_114177</name>
</gene>
<evidence type="ECO:0000313" key="1">
    <source>
        <dbReference type="EMBL" id="MED6227500.1"/>
    </source>
</evidence>
<organism evidence="1 2">
    <name type="scientific">Stylosanthes scabra</name>
    <dbReference type="NCBI Taxonomy" id="79078"/>
    <lineage>
        <taxon>Eukaryota</taxon>
        <taxon>Viridiplantae</taxon>
        <taxon>Streptophyta</taxon>
        <taxon>Embryophyta</taxon>
        <taxon>Tracheophyta</taxon>
        <taxon>Spermatophyta</taxon>
        <taxon>Magnoliopsida</taxon>
        <taxon>eudicotyledons</taxon>
        <taxon>Gunneridae</taxon>
        <taxon>Pentapetalae</taxon>
        <taxon>rosids</taxon>
        <taxon>fabids</taxon>
        <taxon>Fabales</taxon>
        <taxon>Fabaceae</taxon>
        <taxon>Papilionoideae</taxon>
        <taxon>50 kb inversion clade</taxon>
        <taxon>dalbergioids sensu lato</taxon>
        <taxon>Dalbergieae</taxon>
        <taxon>Pterocarpus clade</taxon>
        <taxon>Stylosanthes</taxon>
    </lineage>
</organism>
<proteinExistence type="predicted"/>
<dbReference type="Proteomes" id="UP001341840">
    <property type="component" value="Unassembled WGS sequence"/>
</dbReference>
<protein>
    <submittedName>
        <fullName evidence="1">Uncharacterized protein</fullName>
    </submittedName>
</protein>
<sequence length="103" mass="10686">MSFTAAGSSTTFEAPTTAMKELGGAVEPWRGRGDTLLRNLGSLSLSLDASRPHPPLSSSSTVAATARVGFAGAVVPCPVFFLLHSATDSHSLPSLHFCVRVCI</sequence>
<keyword evidence="2" id="KW-1185">Reference proteome</keyword>
<feature type="non-terminal residue" evidence="1">
    <location>
        <position position="103"/>
    </location>
</feature>
<evidence type="ECO:0000313" key="2">
    <source>
        <dbReference type="Proteomes" id="UP001341840"/>
    </source>
</evidence>
<reference evidence="1 2" key="1">
    <citation type="journal article" date="2023" name="Plants (Basel)">
        <title>Bridging the Gap: Combining Genomics and Transcriptomics Approaches to Understand Stylosanthes scabra, an Orphan Legume from the Brazilian Caatinga.</title>
        <authorList>
            <person name="Ferreira-Neto J.R.C."/>
            <person name="da Silva M.D."/>
            <person name="Binneck E."/>
            <person name="de Melo N.F."/>
            <person name="da Silva R.H."/>
            <person name="de Melo A.L.T.M."/>
            <person name="Pandolfi V."/>
            <person name="Bustamante F.O."/>
            <person name="Brasileiro-Vidal A.C."/>
            <person name="Benko-Iseppon A.M."/>
        </authorList>
    </citation>
    <scope>NUCLEOTIDE SEQUENCE [LARGE SCALE GENOMIC DNA]</scope>
    <source>
        <tissue evidence="1">Leaves</tissue>
    </source>
</reference>
<name>A0ABU7A077_9FABA</name>
<accession>A0ABU7A077</accession>
<comment type="caution">
    <text evidence="1">The sequence shown here is derived from an EMBL/GenBank/DDBJ whole genome shotgun (WGS) entry which is preliminary data.</text>
</comment>